<feature type="repeat" description="NHL" evidence="2">
    <location>
        <begin position="111"/>
        <end position="147"/>
    </location>
</feature>
<dbReference type="InterPro" id="IPR011042">
    <property type="entry name" value="6-blade_b-propeller_TolB-like"/>
</dbReference>
<dbReference type="RefSeq" id="WP_042217176.1">
    <property type="nucleotide sequence ID" value="NZ_CP009285.1"/>
</dbReference>
<dbReference type="Gene3D" id="2.120.10.30">
    <property type="entry name" value="TolB, C-terminal domain"/>
    <property type="match status" value="2"/>
</dbReference>
<dbReference type="GO" id="GO:0008270">
    <property type="term" value="F:zinc ion binding"/>
    <property type="evidence" value="ECO:0007669"/>
    <property type="project" value="UniProtKB-KW"/>
</dbReference>
<dbReference type="AlphaFoldDB" id="A0A089LI88"/>
<keyword evidence="3" id="KW-0812">Transmembrane</keyword>
<keyword evidence="3" id="KW-0472">Membrane</keyword>
<dbReference type="PROSITE" id="PS51125">
    <property type="entry name" value="NHL"/>
    <property type="match status" value="1"/>
</dbReference>
<keyword evidence="4" id="KW-0732">Signal</keyword>
<dbReference type="CDD" id="cd05819">
    <property type="entry name" value="NHL"/>
    <property type="match status" value="1"/>
</dbReference>
<protein>
    <submittedName>
        <fullName evidence="5">Uncharacterized protein</fullName>
    </submittedName>
</protein>
<dbReference type="Proteomes" id="UP000029518">
    <property type="component" value="Chromosome"/>
</dbReference>
<feature type="transmembrane region" description="Helical" evidence="3">
    <location>
        <begin position="452"/>
        <end position="470"/>
    </location>
</feature>
<dbReference type="Gene3D" id="1.25.40.10">
    <property type="entry name" value="Tetratricopeptide repeat domain"/>
    <property type="match status" value="1"/>
</dbReference>
<evidence type="ECO:0000313" key="5">
    <source>
        <dbReference type="EMBL" id="AIQ60597.1"/>
    </source>
</evidence>
<evidence type="ECO:0000256" key="1">
    <source>
        <dbReference type="ARBA" id="ARBA00022737"/>
    </source>
</evidence>
<evidence type="ECO:0000256" key="3">
    <source>
        <dbReference type="SAM" id="Phobius"/>
    </source>
</evidence>
<dbReference type="EMBL" id="CP009285">
    <property type="protein sequence ID" value="AIQ60597.1"/>
    <property type="molecule type" value="Genomic_DNA"/>
</dbReference>
<dbReference type="PANTHER" id="PTHR24104">
    <property type="entry name" value="E3 UBIQUITIN-PROTEIN LIGASE NHLRC1-RELATED"/>
    <property type="match status" value="1"/>
</dbReference>
<dbReference type="SUPFAM" id="SSF101898">
    <property type="entry name" value="NHL repeat"/>
    <property type="match status" value="1"/>
</dbReference>
<dbReference type="PANTHER" id="PTHR24104:SF25">
    <property type="entry name" value="PROTEIN LIN-41"/>
    <property type="match status" value="1"/>
</dbReference>
<dbReference type="InterPro" id="IPR001258">
    <property type="entry name" value="NHL_repeat"/>
</dbReference>
<evidence type="ECO:0000256" key="4">
    <source>
        <dbReference type="SAM" id="SignalP"/>
    </source>
</evidence>
<evidence type="ECO:0000313" key="6">
    <source>
        <dbReference type="Proteomes" id="UP000029518"/>
    </source>
</evidence>
<feature type="signal peptide" evidence="4">
    <location>
        <begin position="1"/>
        <end position="33"/>
    </location>
</feature>
<keyword evidence="1" id="KW-0677">Repeat</keyword>
<dbReference type="Pfam" id="PF01436">
    <property type="entry name" value="NHL"/>
    <property type="match status" value="1"/>
</dbReference>
<dbReference type="SUPFAM" id="SSF48452">
    <property type="entry name" value="TPR-like"/>
    <property type="match status" value="1"/>
</dbReference>
<dbReference type="InterPro" id="IPR011990">
    <property type="entry name" value="TPR-like_helical_dom_sf"/>
</dbReference>
<organism evidence="5 6">
    <name type="scientific">Paenibacillus borealis</name>
    <dbReference type="NCBI Taxonomy" id="160799"/>
    <lineage>
        <taxon>Bacteria</taxon>
        <taxon>Bacillati</taxon>
        <taxon>Bacillota</taxon>
        <taxon>Bacilli</taxon>
        <taxon>Bacillales</taxon>
        <taxon>Paenibacillaceae</taxon>
        <taxon>Paenibacillus</taxon>
    </lineage>
</organism>
<name>A0A089LI88_PAEBO</name>
<reference evidence="5" key="1">
    <citation type="submission" date="2014-08" db="EMBL/GenBank/DDBJ databases">
        <title>Comparative genomics of the Paenibacillus odorifer group.</title>
        <authorList>
            <person name="den Bakker H.C."/>
            <person name="Tsai Y.-C.Y.-C."/>
            <person name="Martin N."/>
            <person name="Korlach J."/>
            <person name="Wiedmann M."/>
        </authorList>
    </citation>
    <scope>NUCLEOTIDE SEQUENCE [LARGE SCALE GENOMIC DNA]</scope>
    <source>
        <strain evidence="5">DSM 13188</strain>
    </source>
</reference>
<dbReference type="KEGG" id="pbd:PBOR_29390"/>
<dbReference type="InterPro" id="IPR050952">
    <property type="entry name" value="TRIM-NHL_E3_ligases"/>
</dbReference>
<accession>A0A089LI88</accession>
<dbReference type="OrthoDB" id="9799230at2"/>
<keyword evidence="3" id="KW-1133">Transmembrane helix</keyword>
<keyword evidence="6" id="KW-1185">Reference proteome</keyword>
<dbReference type="HOGENOM" id="CLU_024978_0_0_9"/>
<sequence>MMTRGARVKRTLFSVMLLILLLPLFLPPGQASADAPYKGYTWSQSGNEVRSINGYLYDSSIDPGSSETGVLKNPESLFIGEDDTLYIVDTGNSRIIHMDKDGGLIKIIGDGEGGGKLLEPKGVFVKPDGTVYVADTKNQRIAIFDAAGKFLKEFLKPDSTLLGANFSYSPSKLIVDKRDYMYVVSDGNTQGLLQIDSGGKFKGFYGANHVGFSWTRLLIRLVATREQQSQLATVRPSEFSNVDLDQEGFIYSTTLGEETNQIKRLSPVGVDTLNIGKRRYGDYYTDGPFSMASFMGISIDKNGFITALDLQTSKIYQYDKLGNRLFSFGGIGDQNGLFVTPSAVDQTSDGMLYVVDKGRGRIDRFRATPFAELVHQASLLYVDGRYDEAEALWHEVLRQNSNYDMAYQAIGKALYKAEEYKEAMGYFKLAGSRTDYSSAFREYRKLYIREHFTLFFAGAAVLLLVLYWTVPKAYRRFRVWLYRPVSAEPGTAKGGL</sequence>
<feature type="chain" id="PRO_5001846436" evidence="4">
    <location>
        <begin position="34"/>
        <end position="496"/>
    </location>
</feature>
<proteinExistence type="predicted"/>
<gene>
    <name evidence="5" type="ORF">PBOR_29390</name>
</gene>
<evidence type="ECO:0000256" key="2">
    <source>
        <dbReference type="PROSITE-ProRule" id="PRU00504"/>
    </source>
</evidence>